<dbReference type="InterPro" id="IPR001357">
    <property type="entry name" value="BRCT_dom"/>
</dbReference>
<dbReference type="EMBL" id="CP051141">
    <property type="protein sequence ID" value="QIW98923.1"/>
    <property type="molecule type" value="Genomic_DNA"/>
</dbReference>
<feature type="domain" description="BRCT" evidence="2">
    <location>
        <begin position="187"/>
        <end position="292"/>
    </location>
</feature>
<feature type="compositionally biased region" description="Polar residues" evidence="1">
    <location>
        <begin position="135"/>
        <end position="148"/>
    </location>
</feature>
<sequence>MPGSSPTAAKPTKSIFDPFNSSATGHQRADSRLAGSTSWRSSRNLKLREQYTSGSGGGKRVSDTVGAGSEDFGKDGRLENGGWARGASGLRTGGQQSIWDSMKVNKNVERPAKKAKLEVSEDLKPTGVVNPFTPFRNQDGTIRETSWTSHEDRQDLEIEPLALKSKVDLGTSICNAGYSNTSAVQKPVPQIFAGLTIYINGSTAPLISDHKLKYLLSTHGAHTSVAFGRRSITHVIVGRTSGAGSCGGGLAGSKIHKEITRVGGKGIKFVTADWIVESVNAGKRLSESRFQGLNLAAKGVSSVASAFTTKTTKAVDDNGVHLEDG</sequence>
<proteinExistence type="predicted"/>
<dbReference type="OrthoDB" id="427711at2759"/>
<protein>
    <recommendedName>
        <fullName evidence="2">BRCT domain-containing protein</fullName>
    </recommendedName>
</protein>
<accession>A0A6H0XW25</accession>
<dbReference type="PANTHER" id="PTHR45990:SF1">
    <property type="entry name" value="DNA REPAIR PROTEIN REV1"/>
    <property type="match status" value="1"/>
</dbReference>
<dbReference type="PROSITE" id="PS50172">
    <property type="entry name" value="BRCT"/>
    <property type="match status" value="1"/>
</dbReference>
<feature type="region of interest" description="Disordered" evidence="1">
    <location>
        <begin position="1"/>
        <end position="103"/>
    </location>
</feature>
<evidence type="ECO:0000313" key="4">
    <source>
        <dbReference type="Proteomes" id="UP000503462"/>
    </source>
</evidence>
<dbReference type="GO" id="GO:0017125">
    <property type="term" value="F:deoxycytidyl transferase activity"/>
    <property type="evidence" value="ECO:0007669"/>
    <property type="project" value="TreeGrafter"/>
</dbReference>
<dbReference type="InterPro" id="IPR036420">
    <property type="entry name" value="BRCT_dom_sf"/>
</dbReference>
<dbReference type="GO" id="GO:0042276">
    <property type="term" value="P:error-prone translesion synthesis"/>
    <property type="evidence" value="ECO:0007669"/>
    <property type="project" value="TreeGrafter"/>
</dbReference>
<feature type="region of interest" description="Disordered" evidence="1">
    <location>
        <begin position="129"/>
        <end position="153"/>
    </location>
</feature>
<dbReference type="Proteomes" id="UP000503462">
    <property type="component" value="Chromosome 3"/>
</dbReference>
<feature type="compositionally biased region" description="Polar residues" evidence="1">
    <location>
        <begin position="34"/>
        <end position="44"/>
    </location>
</feature>
<dbReference type="PANTHER" id="PTHR45990">
    <property type="entry name" value="DNA REPAIR PROTEIN REV1"/>
    <property type="match status" value="1"/>
</dbReference>
<dbReference type="GO" id="GO:0003887">
    <property type="term" value="F:DNA-directed DNA polymerase activity"/>
    <property type="evidence" value="ECO:0007669"/>
    <property type="project" value="TreeGrafter"/>
</dbReference>
<evidence type="ECO:0000259" key="2">
    <source>
        <dbReference type="PROSITE" id="PS50172"/>
    </source>
</evidence>
<dbReference type="SUPFAM" id="SSF52113">
    <property type="entry name" value="BRCT domain"/>
    <property type="match status" value="1"/>
</dbReference>
<dbReference type="GO" id="GO:0005634">
    <property type="term" value="C:nucleus"/>
    <property type="evidence" value="ECO:0007669"/>
    <property type="project" value="TreeGrafter"/>
</dbReference>
<dbReference type="AlphaFoldDB" id="A0A6H0XW25"/>
<dbReference type="Gene3D" id="3.40.50.10190">
    <property type="entry name" value="BRCT domain"/>
    <property type="match status" value="1"/>
</dbReference>
<keyword evidence="4" id="KW-1185">Reference proteome</keyword>
<dbReference type="GO" id="GO:0070987">
    <property type="term" value="P:error-free translesion synthesis"/>
    <property type="evidence" value="ECO:0007669"/>
    <property type="project" value="TreeGrafter"/>
</dbReference>
<name>A0A6H0XW25_9PEZI</name>
<evidence type="ECO:0000313" key="3">
    <source>
        <dbReference type="EMBL" id="QIW98923.1"/>
    </source>
</evidence>
<gene>
    <name evidence="3" type="ORF">AMS68_004441</name>
</gene>
<evidence type="ECO:0000256" key="1">
    <source>
        <dbReference type="SAM" id="MobiDB-lite"/>
    </source>
</evidence>
<reference evidence="3 4" key="1">
    <citation type="journal article" date="2016" name="Sci. Rep.">
        <title>Peltaster fructicola genome reveals evolution from an invasive phytopathogen to an ectophytic parasite.</title>
        <authorList>
            <person name="Xu C."/>
            <person name="Chen H."/>
            <person name="Gleason M.L."/>
            <person name="Xu J.R."/>
            <person name="Liu H."/>
            <person name="Zhang R."/>
            <person name="Sun G."/>
        </authorList>
    </citation>
    <scope>NUCLEOTIDE SEQUENCE [LARGE SCALE GENOMIC DNA]</scope>
    <source>
        <strain evidence="3 4">LNHT1506</strain>
    </source>
</reference>
<organism evidence="3 4">
    <name type="scientific">Peltaster fructicola</name>
    <dbReference type="NCBI Taxonomy" id="286661"/>
    <lineage>
        <taxon>Eukaryota</taxon>
        <taxon>Fungi</taxon>
        <taxon>Dikarya</taxon>
        <taxon>Ascomycota</taxon>
        <taxon>Pezizomycotina</taxon>
        <taxon>Dothideomycetes</taxon>
        <taxon>Dothideomycetes incertae sedis</taxon>
        <taxon>Peltaster</taxon>
    </lineage>
</organism>